<organism evidence="3 4">
    <name type="scientific">Ditylenchus destructor</name>
    <dbReference type="NCBI Taxonomy" id="166010"/>
    <lineage>
        <taxon>Eukaryota</taxon>
        <taxon>Metazoa</taxon>
        <taxon>Ecdysozoa</taxon>
        <taxon>Nematoda</taxon>
        <taxon>Chromadorea</taxon>
        <taxon>Rhabditida</taxon>
        <taxon>Tylenchina</taxon>
        <taxon>Tylenchomorpha</taxon>
        <taxon>Sphaerularioidea</taxon>
        <taxon>Anguinidae</taxon>
        <taxon>Anguininae</taxon>
        <taxon>Ditylenchus</taxon>
    </lineage>
</organism>
<gene>
    <name evidence="3" type="ORF">DdX_22490</name>
</gene>
<reference evidence="3" key="1">
    <citation type="submission" date="2022-01" db="EMBL/GenBank/DDBJ databases">
        <title>Genome Sequence Resource for Two Populations of Ditylenchus destructor, the Migratory Endoparasitic Phytonematode.</title>
        <authorList>
            <person name="Zhang H."/>
            <person name="Lin R."/>
            <person name="Xie B."/>
        </authorList>
    </citation>
    <scope>NUCLEOTIDE SEQUENCE</scope>
    <source>
        <strain evidence="3">BazhouSP</strain>
    </source>
</reference>
<dbReference type="AlphaFoldDB" id="A0AAD4MDI3"/>
<keyword evidence="4" id="KW-1185">Reference proteome</keyword>
<sequence>MTTIDIPSELDEQTSSPERKNSTKIKKKSLRSHIVIAETELRTGVTTELIANADNVTQCEPSSSSILMKTFKYIDIKVIILLTLFLIMSMKLAVGTNNALVTDPPGINLSSLKNDYYKLGSCNCGCRFFEIWCLNADIEYGEKMINAKDELLMRTEYE</sequence>
<evidence type="ECO:0000313" key="4">
    <source>
        <dbReference type="Proteomes" id="UP001201812"/>
    </source>
</evidence>
<comment type="caution">
    <text evidence="3">The sequence shown here is derived from an EMBL/GenBank/DDBJ whole genome shotgun (WGS) entry which is preliminary data.</text>
</comment>
<name>A0AAD4MDI3_9BILA</name>
<protein>
    <submittedName>
        <fullName evidence="3">Uncharacterized protein</fullName>
    </submittedName>
</protein>
<keyword evidence="2" id="KW-1133">Transmembrane helix</keyword>
<evidence type="ECO:0000256" key="1">
    <source>
        <dbReference type="SAM" id="MobiDB-lite"/>
    </source>
</evidence>
<feature type="region of interest" description="Disordered" evidence="1">
    <location>
        <begin position="1"/>
        <end position="23"/>
    </location>
</feature>
<feature type="transmembrane region" description="Helical" evidence="2">
    <location>
        <begin position="74"/>
        <end position="94"/>
    </location>
</feature>
<keyword evidence="2" id="KW-0812">Transmembrane</keyword>
<evidence type="ECO:0000313" key="3">
    <source>
        <dbReference type="EMBL" id="KAI1690417.1"/>
    </source>
</evidence>
<evidence type="ECO:0000256" key="2">
    <source>
        <dbReference type="SAM" id="Phobius"/>
    </source>
</evidence>
<accession>A0AAD4MDI3</accession>
<dbReference type="EMBL" id="JAKKPZ010001227">
    <property type="protein sequence ID" value="KAI1690417.1"/>
    <property type="molecule type" value="Genomic_DNA"/>
</dbReference>
<dbReference type="Proteomes" id="UP001201812">
    <property type="component" value="Unassembled WGS sequence"/>
</dbReference>
<keyword evidence="2" id="KW-0472">Membrane</keyword>
<proteinExistence type="predicted"/>